<dbReference type="InterPro" id="IPR012948">
    <property type="entry name" value="AARP2CN"/>
</dbReference>
<dbReference type="SMART" id="SM01362">
    <property type="entry name" value="DUF663"/>
    <property type="match status" value="1"/>
</dbReference>
<evidence type="ECO:0000256" key="1">
    <source>
        <dbReference type="ARBA" id="ARBA00004604"/>
    </source>
</evidence>
<dbReference type="PANTHER" id="PTHR12858:SF1">
    <property type="entry name" value="PRE-RRNA-PROCESSING PROTEIN TSR1 HOMOLOG"/>
    <property type="match status" value="1"/>
</dbReference>
<feature type="region of interest" description="Disordered" evidence="7">
    <location>
        <begin position="319"/>
        <end position="473"/>
    </location>
</feature>
<evidence type="ECO:0000256" key="5">
    <source>
        <dbReference type="ARBA" id="ARBA00038288"/>
    </source>
</evidence>
<dbReference type="GO" id="GO:0000462">
    <property type="term" value="P:maturation of SSU-rRNA from tricistronic rRNA transcript (SSU-rRNA, 5.8S rRNA, LSU-rRNA)"/>
    <property type="evidence" value="ECO:0007669"/>
    <property type="project" value="TreeGrafter"/>
</dbReference>
<feature type="compositionally biased region" description="Acidic residues" evidence="7">
    <location>
        <begin position="443"/>
        <end position="455"/>
    </location>
</feature>
<evidence type="ECO:0000256" key="4">
    <source>
        <dbReference type="ARBA" id="ARBA00037087"/>
    </source>
</evidence>
<feature type="compositionally biased region" description="Basic and acidic residues" evidence="7">
    <location>
        <begin position="463"/>
        <end position="473"/>
    </location>
</feature>
<reference evidence="10" key="1">
    <citation type="submission" date="2013-03" db="EMBL/GenBank/DDBJ databases">
        <title>The Genome Sequence of Anopheles dirus WRAIR2.</title>
        <authorList>
            <consortium name="The Broad Institute Genomics Platform"/>
            <person name="Neafsey D.E."/>
            <person name="Walton C."/>
            <person name="Walker B."/>
            <person name="Young S.K."/>
            <person name="Zeng Q."/>
            <person name="Gargeya S."/>
            <person name="Fitzgerald M."/>
            <person name="Haas B."/>
            <person name="Abouelleil A."/>
            <person name="Allen A.W."/>
            <person name="Alvarado L."/>
            <person name="Arachchi H.M."/>
            <person name="Berlin A.M."/>
            <person name="Chapman S.B."/>
            <person name="Gainer-Dewar J."/>
            <person name="Goldberg J."/>
            <person name="Griggs A."/>
            <person name="Gujja S."/>
            <person name="Hansen M."/>
            <person name="Howarth C."/>
            <person name="Imamovic A."/>
            <person name="Ireland A."/>
            <person name="Larimer J."/>
            <person name="McCowan C."/>
            <person name="Murphy C."/>
            <person name="Pearson M."/>
            <person name="Poon T.W."/>
            <person name="Priest M."/>
            <person name="Roberts A."/>
            <person name="Saif S."/>
            <person name="Shea T."/>
            <person name="Sisk P."/>
            <person name="Sykes S."/>
            <person name="Wortman J."/>
            <person name="Nusbaum C."/>
            <person name="Birren B."/>
        </authorList>
    </citation>
    <scope>NUCLEOTIDE SEQUENCE [LARGE SCALE GENOMIC DNA]</scope>
    <source>
        <strain evidence="10">WRAIR2</strain>
    </source>
</reference>
<dbReference type="InterPro" id="IPR030387">
    <property type="entry name" value="G_Bms1/Tsr1_dom"/>
</dbReference>
<feature type="region of interest" description="Disordered" evidence="7">
    <location>
        <begin position="44"/>
        <end position="64"/>
    </location>
</feature>
<dbReference type="InterPro" id="IPR039761">
    <property type="entry name" value="Bms1/Tsr1"/>
</dbReference>
<feature type="region of interest" description="Disordered" evidence="7">
    <location>
        <begin position="804"/>
        <end position="837"/>
    </location>
</feature>
<evidence type="ECO:0000256" key="7">
    <source>
        <dbReference type="SAM" id="MobiDB-lite"/>
    </source>
</evidence>
<dbReference type="GO" id="GO:0030688">
    <property type="term" value="C:preribosome, small subunit precursor"/>
    <property type="evidence" value="ECO:0007669"/>
    <property type="project" value="TreeGrafter"/>
</dbReference>
<proteinExistence type="inferred from homology"/>
<evidence type="ECO:0000259" key="8">
    <source>
        <dbReference type="PROSITE" id="PS51714"/>
    </source>
</evidence>
<feature type="compositionally biased region" description="Acidic residues" evidence="7">
    <location>
        <begin position="357"/>
        <end position="372"/>
    </location>
</feature>
<dbReference type="Pfam" id="PF08142">
    <property type="entry name" value="AARP2CN"/>
    <property type="match status" value="1"/>
</dbReference>
<feature type="region of interest" description="Disordered" evidence="7">
    <location>
        <begin position="1"/>
        <end position="29"/>
    </location>
</feature>
<comment type="subcellular location">
    <subcellularLocation>
        <location evidence="1">Nucleus</location>
        <location evidence="1">Nucleolus</location>
    </subcellularLocation>
</comment>
<keyword evidence="3" id="KW-0539">Nucleus</keyword>
<dbReference type="Pfam" id="PF04950">
    <property type="entry name" value="RIBIOP_C"/>
    <property type="match status" value="1"/>
</dbReference>
<dbReference type="VEuPathDB" id="VectorBase:ADIR006079"/>
<accession>A0A182NEL4</accession>
<dbReference type="GO" id="GO:0005525">
    <property type="term" value="F:GTP binding"/>
    <property type="evidence" value="ECO:0007669"/>
    <property type="project" value="TreeGrafter"/>
</dbReference>
<dbReference type="InterPro" id="IPR007034">
    <property type="entry name" value="BMS1_TSR1_C"/>
</dbReference>
<evidence type="ECO:0000256" key="3">
    <source>
        <dbReference type="ARBA" id="ARBA00023242"/>
    </source>
</evidence>
<comment type="similarity">
    <text evidence="5">Belongs to the TRAFAC class translation factor GTPase superfamily. Bms1-like GTPase family. TSR1 subfamily.</text>
</comment>
<evidence type="ECO:0000256" key="2">
    <source>
        <dbReference type="ARBA" id="ARBA00022517"/>
    </source>
</evidence>
<evidence type="ECO:0000313" key="10">
    <source>
        <dbReference type="Proteomes" id="UP000075884"/>
    </source>
</evidence>
<feature type="compositionally biased region" description="Basic and acidic residues" evidence="7">
    <location>
        <begin position="320"/>
        <end position="329"/>
    </location>
</feature>
<dbReference type="Proteomes" id="UP000075884">
    <property type="component" value="Unassembled WGS sequence"/>
</dbReference>
<feature type="compositionally biased region" description="Low complexity" evidence="7">
    <location>
        <begin position="804"/>
        <end position="820"/>
    </location>
</feature>
<dbReference type="EnsemblMetazoa" id="ADIR006079-RA">
    <property type="protein sequence ID" value="ADIR006079-PA"/>
    <property type="gene ID" value="ADIR006079"/>
</dbReference>
<keyword evidence="10" id="KW-1185">Reference proteome</keyword>
<evidence type="ECO:0000256" key="6">
    <source>
        <dbReference type="ARBA" id="ARBA00040070"/>
    </source>
</evidence>
<dbReference type="Pfam" id="PF22298">
    <property type="entry name" value="Tsr1_G-like"/>
    <property type="match status" value="1"/>
</dbReference>
<dbReference type="GO" id="GO:0003924">
    <property type="term" value="F:GTPase activity"/>
    <property type="evidence" value="ECO:0007669"/>
    <property type="project" value="TreeGrafter"/>
</dbReference>
<feature type="compositionally biased region" description="Basic and acidic residues" evidence="7">
    <location>
        <begin position="430"/>
        <end position="442"/>
    </location>
</feature>
<sequence length="837" mass="94332">MGIETIHRPGALKQTNKSHKHGKHASKRELERVAKGKVNLKTLTRRPNRQQSRDERRQQAVQLRKNKRQEAIALKRAIGGALTAPFLTCVLPLNALIDPNSVMGIIEGCDPEATVMKVNDRVRYMNIPRFRQRFSFVIPETGHGRELNALDALKVCDSVVLVVSTVAGDAEELIDKAGAKLLNMAITQGLPTPMVCLMDLESIGPKKRAQVKTNVQKQFSTIFPDEKVMLLDSVADGLNLLRRIGGQKRKVMHNRANRPHLLGERVEYVPSAAAPGDDGRAMGSLKVTGFLRGVPLSVNKLVHIPGLGDFQLDAIVSPDDPYRMRRPEDGEMSAGEQRAPLIADPKQQTSLQRENVPDEMDAEQTWPTEDEIAASRAENKKKTIKRVPKGMSEYQASWIPDIEEVDEDDEDDDDDDEADDEQYMSCESDSESKVGDRAKGGEDDTEEDQEFDEISVSEGGPTDADRYDKEMDMEEDRRTLAKIKAARVDEIFPDEIDTPANMPARERFVKYRGLESFRTSPWDVKENLPFDYARVYQFQNFDHTKRRIIREAQQQEGDDVAMPGWYVQLHVKDVPQDLWHAYTSTGGNGERLMVYGMLPYEHQMSVMNVCLKRTPNSSIPIKSKERLIVQCGYRRFVVNPIYSQHTNGDKHKYERFFRPGMTVVATFFAPIQFPPAPIVCFHENPDTSLAMVAAGNLVSCNPDRVVLKRTVLSGHPYKINRKSATIRYMFFNPEDIEYFKPCKLRTKLGRVGHIRESLGTHGHMKCLFDNQLKSHDTVLLYLYKRVFPKWTYEDCIVSCPGGSVGGSQSSSAGGAVPGSSKGERSVTFSGRVEMMQE</sequence>
<feature type="domain" description="Bms1-type G" evidence="8">
    <location>
        <begin position="84"/>
        <end position="250"/>
    </location>
</feature>
<keyword evidence="2" id="KW-0690">Ribosome biogenesis</keyword>
<dbReference type="GO" id="GO:0000479">
    <property type="term" value="P:endonucleolytic cleavage of tricistronic rRNA transcript (SSU-rRNA, 5.8S rRNA, LSU-rRNA)"/>
    <property type="evidence" value="ECO:0007669"/>
    <property type="project" value="TreeGrafter"/>
</dbReference>
<feature type="compositionally biased region" description="Acidic residues" evidence="7">
    <location>
        <begin position="401"/>
        <end position="422"/>
    </location>
</feature>
<name>A0A182NEL4_9DIPT</name>
<dbReference type="AlphaFoldDB" id="A0A182NEL4"/>
<protein>
    <recommendedName>
        <fullName evidence="6">Pre-rRNA-processing protein TSR1 homolog</fullName>
    </recommendedName>
</protein>
<dbReference type="STRING" id="7168.A0A182NEL4"/>
<comment type="function">
    <text evidence="4">Required during maturation of the 40S ribosomal subunit in the nucleolus.</text>
</comment>
<feature type="compositionally biased region" description="Basic residues" evidence="7">
    <location>
        <begin position="16"/>
        <end position="26"/>
    </location>
</feature>
<dbReference type="PROSITE" id="PS51714">
    <property type="entry name" value="G_BMS1"/>
    <property type="match status" value="1"/>
</dbReference>
<dbReference type="GO" id="GO:0005730">
    <property type="term" value="C:nucleolus"/>
    <property type="evidence" value="ECO:0007669"/>
    <property type="project" value="UniProtKB-SubCell"/>
</dbReference>
<organism evidence="9 10">
    <name type="scientific">Anopheles dirus</name>
    <dbReference type="NCBI Taxonomy" id="7168"/>
    <lineage>
        <taxon>Eukaryota</taxon>
        <taxon>Metazoa</taxon>
        <taxon>Ecdysozoa</taxon>
        <taxon>Arthropoda</taxon>
        <taxon>Hexapoda</taxon>
        <taxon>Insecta</taxon>
        <taxon>Pterygota</taxon>
        <taxon>Neoptera</taxon>
        <taxon>Endopterygota</taxon>
        <taxon>Diptera</taxon>
        <taxon>Nematocera</taxon>
        <taxon>Culicoidea</taxon>
        <taxon>Culicidae</taxon>
        <taxon>Anophelinae</taxon>
        <taxon>Anopheles</taxon>
    </lineage>
</organism>
<dbReference type="SMART" id="SM00785">
    <property type="entry name" value="AARP2CN"/>
    <property type="match status" value="1"/>
</dbReference>
<dbReference type="GO" id="GO:0034511">
    <property type="term" value="F:U3 snoRNA binding"/>
    <property type="evidence" value="ECO:0007669"/>
    <property type="project" value="TreeGrafter"/>
</dbReference>
<reference evidence="9" key="2">
    <citation type="submission" date="2020-05" db="UniProtKB">
        <authorList>
            <consortium name="EnsemblMetazoa"/>
        </authorList>
    </citation>
    <scope>IDENTIFICATION</scope>
    <source>
        <strain evidence="9">WRAIR2</strain>
    </source>
</reference>
<dbReference type="PANTHER" id="PTHR12858">
    <property type="entry name" value="RIBOSOME BIOGENESIS PROTEIN"/>
    <property type="match status" value="1"/>
</dbReference>
<evidence type="ECO:0000313" key="9">
    <source>
        <dbReference type="EnsemblMetazoa" id="ADIR006079-PA"/>
    </source>
</evidence>